<dbReference type="AlphaFoldDB" id="A0A516SEB8"/>
<accession>A0A516SEB8</accession>
<dbReference type="GO" id="GO:0006508">
    <property type="term" value="P:proteolysis"/>
    <property type="evidence" value="ECO:0007669"/>
    <property type="project" value="UniProtKB-KW"/>
</dbReference>
<feature type="active site" description="Charge relay system" evidence="7">
    <location>
        <position position="156"/>
    </location>
</feature>
<evidence type="ECO:0000256" key="8">
    <source>
        <dbReference type="PIRSR" id="PIRSR611782-2"/>
    </source>
</evidence>
<dbReference type="EMBL" id="CP041730">
    <property type="protein sequence ID" value="QDQ26483.1"/>
    <property type="molecule type" value="Genomic_DNA"/>
</dbReference>
<dbReference type="PROSITE" id="PS50106">
    <property type="entry name" value="PDZ"/>
    <property type="match status" value="1"/>
</dbReference>
<dbReference type="InterPro" id="IPR009003">
    <property type="entry name" value="Peptidase_S1_PA"/>
</dbReference>
<keyword evidence="3" id="KW-0732">Signal</keyword>
<evidence type="ECO:0000256" key="6">
    <source>
        <dbReference type="ARBA" id="ARBA00022825"/>
    </source>
</evidence>
<dbReference type="Proteomes" id="UP000317550">
    <property type="component" value="Chromosome"/>
</dbReference>
<dbReference type="GO" id="GO:0004252">
    <property type="term" value="F:serine-type endopeptidase activity"/>
    <property type="evidence" value="ECO:0007669"/>
    <property type="project" value="InterPro"/>
</dbReference>
<sequence>MKKLWLIFAQTTTAGLAVWFLLTLLNPAWLPRQVAEVVTLQQATTPTAASVAASGGYREAVRHAMPSVVNIYTSKAVKQRRHPLLNDPLFRRFFGDRFENGENQRTSSLGSGVIVSEQGYIVTNNHVVASADEIQVALSDGRTAEATVVGTDPETDLAVIKVGLTKLPTTTFGQVEKINVGDVVLAIGNPFGVGQTVTMGIVSALGRTNLGINPFENFIQTDAAINPGNSGGALVDAEGNLVGINSAIYSQSGGSMGIGFAIPASTVKSVMEQIIKDGAVTRGWIGVDTQDLTPELAASFNLPNVDGVLINGVVRGGPAERAGVKPGDVLIAVNNEPVLDFTSMLNLVAAEAPGKEARIKVLRSGKSVEIKIKVGKRPHFEMPQEEE</sequence>
<dbReference type="Pfam" id="PF13180">
    <property type="entry name" value="PDZ_2"/>
    <property type="match status" value="1"/>
</dbReference>
<dbReference type="InterPro" id="IPR011782">
    <property type="entry name" value="Pept_S1C_Do"/>
</dbReference>
<dbReference type="SUPFAM" id="SSF50494">
    <property type="entry name" value="Trypsin-like serine proteases"/>
    <property type="match status" value="1"/>
</dbReference>
<feature type="domain" description="PDZ" evidence="9">
    <location>
        <begin position="274"/>
        <end position="365"/>
    </location>
</feature>
<dbReference type="Pfam" id="PF13365">
    <property type="entry name" value="Trypsin_2"/>
    <property type="match status" value="1"/>
</dbReference>
<evidence type="ECO:0000256" key="4">
    <source>
        <dbReference type="ARBA" id="ARBA00022737"/>
    </source>
</evidence>
<dbReference type="PRINTS" id="PR00834">
    <property type="entry name" value="PROTEASES2C"/>
</dbReference>
<keyword evidence="2" id="KW-0645">Protease</keyword>
<feature type="binding site" evidence="8">
    <location>
        <position position="126"/>
    </location>
    <ligand>
        <name>substrate</name>
    </ligand>
</feature>
<feature type="active site" description="Charge relay system" evidence="7">
    <location>
        <position position="230"/>
    </location>
</feature>
<dbReference type="OrthoDB" id="9758917at2"/>
<evidence type="ECO:0000256" key="3">
    <source>
        <dbReference type="ARBA" id="ARBA00022729"/>
    </source>
</evidence>
<proteinExistence type="inferred from homology"/>
<dbReference type="InterPro" id="IPR001940">
    <property type="entry name" value="Peptidase_S1C"/>
</dbReference>
<protein>
    <submittedName>
        <fullName evidence="10">Do family serine endopeptidase</fullName>
    </submittedName>
</protein>
<dbReference type="PANTHER" id="PTHR43343:SF3">
    <property type="entry name" value="PROTEASE DO-LIKE 8, CHLOROPLASTIC"/>
    <property type="match status" value="1"/>
</dbReference>
<dbReference type="Gene3D" id="2.40.10.120">
    <property type="match status" value="1"/>
</dbReference>
<dbReference type="KEGG" id="cari:FNU76_08950"/>
<feature type="active site" description="Charge relay system" evidence="7">
    <location>
        <position position="126"/>
    </location>
</feature>
<dbReference type="InterPro" id="IPR051201">
    <property type="entry name" value="Chloro_Bact_Ser_Proteases"/>
</dbReference>
<evidence type="ECO:0000313" key="11">
    <source>
        <dbReference type="Proteomes" id="UP000317550"/>
    </source>
</evidence>
<keyword evidence="5" id="KW-0378">Hydrolase</keyword>
<dbReference type="InterPro" id="IPR001478">
    <property type="entry name" value="PDZ"/>
</dbReference>
<name>A0A516SEB8_9NEIS</name>
<dbReference type="Gene3D" id="2.30.42.10">
    <property type="match status" value="1"/>
</dbReference>
<dbReference type="FunFam" id="2.40.10.10:FF:000001">
    <property type="entry name" value="Periplasmic serine protease DegS"/>
    <property type="match status" value="1"/>
</dbReference>
<evidence type="ECO:0000256" key="2">
    <source>
        <dbReference type="ARBA" id="ARBA00022670"/>
    </source>
</evidence>
<evidence type="ECO:0000256" key="7">
    <source>
        <dbReference type="PIRSR" id="PIRSR611782-1"/>
    </source>
</evidence>
<keyword evidence="11" id="KW-1185">Reference proteome</keyword>
<dbReference type="SUPFAM" id="SSF50156">
    <property type="entry name" value="PDZ domain-like"/>
    <property type="match status" value="1"/>
</dbReference>
<feature type="binding site" evidence="8">
    <location>
        <begin position="228"/>
        <end position="230"/>
    </location>
    <ligand>
        <name>substrate</name>
    </ligand>
</feature>
<keyword evidence="6" id="KW-0720">Serine protease</keyword>
<dbReference type="SMART" id="SM00228">
    <property type="entry name" value="PDZ"/>
    <property type="match status" value="1"/>
</dbReference>
<reference evidence="11" key="1">
    <citation type="submission" date="2019-07" db="EMBL/GenBank/DDBJ databases">
        <title>Chitinimonas sp. nov., isolated from Ny-Alesund, arctica soil.</title>
        <authorList>
            <person name="Xu Q."/>
            <person name="Peng F."/>
        </authorList>
    </citation>
    <scope>NUCLEOTIDE SEQUENCE [LARGE SCALE GENOMIC DNA]</scope>
    <source>
        <strain evidence="11">R3-44</strain>
    </source>
</reference>
<dbReference type="PANTHER" id="PTHR43343">
    <property type="entry name" value="PEPTIDASE S12"/>
    <property type="match status" value="1"/>
</dbReference>
<dbReference type="InterPro" id="IPR036034">
    <property type="entry name" value="PDZ_sf"/>
</dbReference>
<evidence type="ECO:0000313" key="10">
    <source>
        <dbReference type="EMBL" id="QDQ26483.1"/>
    </source>
</evidence>
<evidence type="ECO:0000256" key="1">
    <source>
        <dbReference type="ARBA" id="ARBA00010541"/>
    </source>
</evidence>
<evidence type="ECO:0000259" key="9">
    <source>
        <dbReference type="PROSITE" id="PS50106"/>
    </source>
</evidence>
<gene>
    <name evidence="10" type="ORF">FNU76_08950</name>
</gene>
<evidence type="ECO:0000256" key="5">
    <source>
        <dbReference type="ARBA" id="ARBA00022801"/>
    </source>
</evidence>
<comment type="similarity">
    <text evidence="1">Belongs to the peptidase S1C family.</text>
</comment>
<dbReference type="NCBIfam" id="TIGR02037">
    <property type="entry name" value="degP_htrA_DO"/>
    <property type="match status" value="1"/>
</dbReference>
<organism evidence="10 11">
    <name type="scientific">Chitinimonas arctica</name>
    <dbReference type="NCBI Taxonomy" id="2594795"/>
    <lineage>
        <taxon>Bacteria</taxon>
        <taxon>Pseudomonadati</taxon>
        <taxon>Pseudomonadota</taxon>
        <taxon>Betaproteobacteria</taxon>
        <taxon>Neisseriales</taxon>
        <taxon>Chitinibacteraceae</taxon>
        <taxon>Chitinimonas</taxon>
    </lineage>
</organism>
<dbReference type="RefSeq" id="WP_144277877.1">
    <property type="nucleotide sequence ID" value="NZ_CP041730.1"/>
</dbReference>
<dbReference type="CDD" id="cd10839">
    <property type="entry name" value="cpPDZ1_DegP-like"/>
    <property type="match status" value="1"/>
</dbReference>
<keyword evidence="4" id="KW-0677">Repeat</keyword>
<feature type="binding site" evidence="8">
    <location>
        <position position="156"/>
    </location>
    <ligand>
        <name>substrate</name>
    </ligand>
</feature>